<comment type="subunit">
    <text evidence="6">Heterooligomer composed of large and small subunits.</text>
</comment>
<dbReference type="RefSeq" id="WP_013910195.1">
    <property type="nucleotide sequence ID" value="NC_015682.1"/>
</dbReference>
<accession>F8C306</accession>
<dbReference type="AlphaFoldDB" id="F8C306"/>
<dbReference type="GO" id="GO:0008855">
    <property type="term" value="F:exodeoxyribonuclease VII activity"/>
    <property type="evidence" value="ECO:0007669"/>
    <property type="project" value="UniProtKB-UniRule"/>
</dbReference>
<dbReference type="SUPFAM" id="SSF116842">
    <property type="entry name" value="XseB-like"/>
    <property type="match status" value="1"/>
</dbReference>
<dbReference type="GO" id="GO:0005829">
    <property type="term" value="C:cytosol"/>
    <property type="evidence" value="ECO:0007669"/>
    <property type="project" value="TreeGrafter"/>
</dbReference>
<dbReference type="STRING" id="795359.TOPB45_1416"/>
<dbReference type="PANTHER" id="PTHR34137:SF1">
    <property type="entry name" value="EXODEOXYRIBONUCLEASE 7 SMALL SUBUNIT"/>
    <property type="match status" value="1"/>
</dbReference>
<comment type="catalytic activity">
    <reaction evidence="6">
        <text>Exonucleolytic cleavage in either 5'- to 3'- or 3'- to 5'-direction to yield nucleoside 5'-phosphates.</text>
        <dbReference type="EC" id="3.1.11.6"/>
    </reaction>
</comment>
<sequence>MMIKNNSLSFEEALRKIEQILKQLENKELDLEEAINLYEEGLKLIHFCEEKLKNARARIEVILKDKEGFKLENLEKAYELLKNGFK</sequence>
<keyword evidence="7" id="KW-0175">Coiled coil</keyword>
<organism evidence="8 9">
    <name type="scientific">Thermodesulfobacterium geofontis (strain OPF15)</name>
    <dbReference type="NCBI Taxonomy" id="795359"/>
    <lineage>
        <taxon>Bacteria</taxon>
        <taxon>Pseudomonadati</taxon>
        <taxon>Thermodesulfobacteriota</taxon>
        <taxon>Thermodesulfobacteria</taxon>
        <taxon>Thermodesulfobacteriales</taxon>
        <taxon>Thermodesulfobacteriaceae</taxon>
        <taxon>Thermodesulfobacterium</taxon>
    </lineage>
</organism>
<comment type="similarity">
    <text evidence="1 6">Belongs to the XseB family.</text>
</comment>
<reference evidence="8 9" key="1">
    <citation type="journal article" date="2013" name="Genome Announc.">
        <title>Complete genome sequence of the hyperthermophilic sulfate-reducing bacterium Thermodesulfobacterium geofontis OPF15T.</title>
        <authorList>
            <person name="Elkins J.G."/>
            <person name="Hamilton-Brehm S.D."/>
            <person name="Lucas S."/>
            <person name="Han J."/>
            <person name="Lapidus A."/>
            <person name="Cheng J.F."/>
            <person name="Goodwin L.A."/>
            <person name="Pitluck S."/>
            <person name="Peters L."/>
            <person name="Mikhailova N."/>
            <person name="Davenport K.W."/>
            <person name="Detter J.C."/>
            <person name="Han C.S."/>
            <person name="Tapia R."/>
            <person name="Land M.L."/>
            <person name="Hauser L."/>
            <person name="Kyrpides N.C."/>
            <person name="Ivanova N.N."/>
            <person name="Pagani I."/>
            <person name="Bruce D."/>
            <person name="Woyke T."/>
            <person name="Cottingham R.W."/>
        </authorList>
    </citation>
    <scope>NUCLEOTIDE SEQUENCE [LARGE SCALE GENOMIC DNA]</scope>
    <source>
        <strain evidence="8 9">OPF15</strain>
    </source>
</reference>
<evidence type="ECO:0000256" key="7">
    <source>
        <dbReference type="SAM" id="Coils"/>
    </source>
</evidence>
<evidence type="ECO:0000313" key="8">
    <source>
        <dbReference type="EMBL" id="AEH23497.1"/>
    </source>
</evidence>
<evidence type="ECO:0000256" key="5">
    <source>
        <dbReference type="ARBA" id="ARBA00022839"/>
    </source>
</evidence>
<dbReference type="InterPro" id="IPR003761">
    <property type="entry name" value="Exonuc_VII_S"/>
</dbReference>
<feature type="coiled-coil region" evidence="7">
    <location>
        <begin position="7"/>
        <end position="65"/>
    </location>
</feature>
<protein>
    <recommendedName>
        <fullName evidence="6">Exodeoxyribonuclease 7 small subunit</fullName>
        <ecNumber evidence="6">3.1.11.6</ecNumber>
    </recommendedName>
    <alternativeName>
        <fullName evidence="6">Exodeoxyribonuclease VII small subunit</fullName>
        <shortName evidence="6">Exonuclease VII small subunit</shortName>
    </alternativeName>
</protein>
<dbReference type="EMBL" id="CP002829">
    <property type="protein sequence ID" value="AEH23497.1"/>
    <property type="molecule type" value="Genomic_DNA"/>
</dbReference>
<evidence type="ECO:0000256" key="3">
    <source>
        <dbReference type="ARBA" id="ARBA00022722"/>
    </source>
</evidence>
<dbReference type="GO" id="GO:0006308">
    <property type="term" value="P:DNA catabolic process"/>
    <property type="evidence" value="ECO:0007669"/>
    <property type="project" value="UniProtKB-UniRule"/>
</dbReference>
<dbReference type="EC" id="3.1.11.6" evidence="6"/>
<dbReference type="KEGG" id="top:TOPB45_1416"/>
<dbReference type="GO" id="GO:0009318">
    <property type="term" value="C:exodeoxyribonuclease VII complex"/>
    <property type="evidence" value="ECO:0007669"/>
    <property type="project" value="UniProtKB-UniRule"/>
</dbReference>
<dbReference type="Gene3D" id="1.10.287.1040">
    <property type="entry name" value="Exonuclease VII, small subunit"/>
    <property type="match status" value="1"/>
</dbReference>
<gene>
    <name evidence="6" type="primary">xseB</name>
    <name evidence="8" type="ordered locus">TOPB45_1416</name>
</gene>
<dbReference type="PATRIC" id="fig|795359.3.peg.1437"/>
<dbReference type="Proteomes" id="UP000006583">
    <property type="component" value="Chromosome"/>
</dbReference>
<evidence type="ECO:0000256" key="2">
    <source>
        <dbReference type="ARBA" id="ARBA00022490"/>
    </source>
</evidence>
<comment type="function">
    <text evidence="6">Bidirectionally degrades single-stranded DNA into large acid-insoluble oligonucleotides, which are then degraded further into small acid-soluble oligonucleotides.</text>
</comment>
<dbReference type="Pfam" id="PF02609">
    <property type="entry name" value="Exonuc_VII_S"/>
    <property type="match status" value="1"/>
</dbReference>
<proteinExistence type="inferred from homology"/>
<evidence type="ECO:0000256" key="4">
    <source>
        <dbReference type="ARBA" id="ARBA00022801"/>
    </source>
</evidence>
<dbReference type="HAMAP" id="MF_00337">
    <property type="entry name" value="Exonuc_7_S"/>
    <property type="match status" value="1"/>
</dbReference>
<keyword evidence="4 6" id="KW-0378">Hydrolase</keyword>
<dbReference type="eggNOG" id="COG1722">
    <property type="taxonomic scope" value="Bacteria"/>
</dbReference>
<evidence type="ECO:0000313" key="9">
    <source>
        <dbReference type="Proteomes" id="UP000006583"/>
    </source>
</evidence>
<keyword evidence="9" id="KW-1185">Reference proteome</keyword>
<name>F8C306_THEGP</name>
<dbReference type="NCBIfam" id="TIGR01280">
    <property type="entry name" value="xseB"/>
    <property type="match status" value="1"/>
</dbReference>
<evidence type="ECO:0000256" key="6">
    <source>
        <dbReference type="HAMAP-Rule" id="MF_00337"/>
    </source>
</evidence>
<keyword evidence="2 6" id="KW-0963">Cytoplasm</keyword>
<comment type="subcellular location">
    <subcellularLocation>
        <location evidence="6">Cytoplasm</location>
    </subcellularLocation>
</comment>
<evidence type="ECO:0000256" key="1">
    <source>
        <dbReference type="ARBA" id="ARBA00009998"/>
    </source>
</evidence>
<dbReference type="HOGENOM" id="CLU_145918_3_1_0"/>
<keyword evidence="3 6" id="KW-0540">Nuclease</keyword>
<dbReference type="PANTHER" id="PTHR34137">
    <property type="entry name" value="EXODEOXYRIBONUCLEASE 7 SMALL SUBUNIT"/>
    <property type="match status" value="1"/>
</dbReference>
<keyword evidence="5 6" id="KW-0269">Exonuclease</keyword>
<dbReference type="InterPro" id="IPR037004">
    <property type="entry name" value="Exonuc_VII_ssu_sf"/>
</dbReference>